<feature type="DNA-binding region" description="H-T-H motif" evidence="2">
    <location>
        <begin position="36"/>
        <end position="55"/>
    </location>
</feature>
<dbReference type="EMBL" id="JYIT01000055">
    <property type="protein sequence ID" value="KJL27285.1"/>
    <property type="molecule type" value="Genomic_DNA"/>
</dbReference>
<proteinExistence type="predicted"/>
<dbReference type="PATRIC" id="fig|582680.7.peg.559"/>
<dbReference type="RefSeq" id="WP_045249285.1">
    <property type="nucleotide sequence ID" value="NZ_JYIT01000055.1"/>
</dbReference>
<dbReference type="GO" id="GO:0000976">
    <property type="term" value="F:transcription cis-regulatory region binding"/>
    <property type="evidence" value="ECO:0007669"/>
    <property type="project" value="TreeGrafter"/>
</dbReference>
<evidence type="ECO:0000256" key="3">
    <source>
        <dbReference type="SAM" id="MobiDB-lite"/>
    </source>
</evidence>
<evidence type="ECO:0000313" key="6">
    <source>
        <dbReference type="Proteomes" id="UP000033448"/>
    </source>
</evidence>
<gene>
    <name evidence="5" type="primary">yvdT</name>
    <name evidence="5" type="ORF">RL72_00541</name>
</gene>
<dbReference type="Pfam" id="PF00440">
    <property type="entry name" value="TetR_N"/>
    <property type="match status" value="1"/>
</dbReference>
<dbReference type="PROSITE" id="PS01081">
    <property type="entry name" value="HTH_TETR_1"/>
    <property type="match status" value="1"/>
</dbReference>
<sequence>MARSPEQNRLARERSHEALLQAAIDVFAERGIEGATIADITGRAGVAQGMVNYYFGGKEQLVEAVIDRWFAMLLGIARGEGMDAPAASPAPAEDAPAEVRLAAIIDTALGMTAVALPLQRVVVALQQQPATRALFAAAEQRHIAGVAAAEDAVRGIFRERGADDPAMEEIMLRSVLDGIVGQCIIYGESYPLEAARRWVHRSYGLPEPVAPLPGTTTPVPDSGSEPRARASR</sequence>
<dbReference type="PROSITE" id="PS50977">
    <property type="entry name" value="HTH_TETR_2"/>
    <property type="match status" value="1"/>
</dbReference>
<dbReference type="InterPro" id="IPR036271">
    <property type="entry name" value="Tet_transcr_reg_TetR-rel_C_sf"/>
</dbReference>
<keyword evidence="6" id="KW-1185">Reference proteome</keyword>
<organism evidence="5 6">
    <name type="scientific">Microbacterium azadirachtae</name>
    <dbReference type="NCBI Taxonomy" id="582680"/>
    <lineage>
        <taxon>Bacteria</taxon>
        <taxon>Bacillati</taxon>
        <taxon>Actinomycetota</taxon>
        <taxon>Actinomycetes</taxon>
        <taxon>Micrococcales</taxon>
        <taxon>Microbacteriaceae</taxon>
        <taxon>Microbacterium</taxon>
    </lineage>
</organism>
<dbReference type="Proteomes" id="UP000033448">
    <property type="component" value="Unassembled WGS sequence"/>
</dbReference>
<accession>A0A0F0L4Q4</accession>
<evidence type="ECO:0000256" key="1">
    <source>
        <dbReference type="ARBA" id="ARBA00023125"/>
    </source>
</evidence>
<feature type="region of interest" description="Disordered" evidence="3">
    <location>
        <begin position="206"/>
        <end position="232"/>
    </location>
</feature>
<keyword evidence="1 2" id="KW-0238">DNA-binding</keyword>
<dbReference type="SUPFAM" id="SSF46689">
    <property type="entry name" value="Homeodomain-like"/>
    <property type="match status" value="1"/>
</dbReference>
<evidence type="ECO:0000313" key="5">
    <source>
        <dbReference type="EMBL" id="KJL27285.1"/>
    </source>
</evidence>
<evidence type="ECO:0000259" key="4">
    <source>
        <dbReference type="PROSITE" id="PS50977"/>
    </source>
</evidence>
<name>A0A0F0L4Q4_9MICO</name>
<dbReference type="PANTHER" id="PTHR30055">
    <property type="entry name" value="HTH-TYPE TRANSCRIPTIONAL REGULATOR RUTR"/>
    <property type="match status" value="1"/>
</dbReference>
<dbReference type="InterPro" id="IPR023772">
    <property type="entry name" value="DNA-bd_HTH_TetR-type_CS"/>
</dbReference>
<dbReference type="SUPFAM" id="SSF48498">
    <property type="entry name" value="Tetracyclin repressor-like, C-terminal domain"/>
    <property type="match status" value="1"/>
</dbReference>
<dbReference type="PANTHER" id="PTHR30055:SF226">
    <property type="entry name" value="HTH-TYPE TRANSCRIPTIONAL REGULATOR PKSA"/>
    <property type="match status" value="1"/>
</dbReference>
<reference evidence="5 6" key="1">
    <citation type="submission" date="2015-02" db="EMBL/GenBank/DDBJ databases">
        <title>Draft genome sequences of ten Microbacterium spp. with emphasis on heavy metal contaminated environments.</title>
        <authorList>
            <person name="Corretto E."/>
        </authorList>
    </citation>
    <scope>NUCLEOTIDE SEQUENCE [LARGE SCALE GENOMIC DNA]</scope>
    <source>
        <strain evidence="5 6">DSM 23848</strain>
    </source>
</reference>
<dbReference type="PRINTS" id="PR00455">
    <property type="entry name" value="HTHTETR"/>
</dbReference>
<evidence type="ECO:0000256" key="2">
    <source>
        <dbReference type="PROSITE-ProRule" id="PRU00335"/>
    </source>
</evidence>
<feature type="domain" description="HTH tetR-type" evidence="4">
    <location>
        <begin position="13"/>
        <end position="73"/>
    </location>
</feature>
<dbReference type="Gene3D" id="1.10.357.10">
    <property type="entry name" value="Tetracycline Repressor, domain 2"/>
    <property type="match status" value="1"/>
</dbReference>
<protein>
    <submittedName>
        <fullName evidence="5">Putative HTH-type transcriptional regulator YvdT</fullName>
    </submittedName>
</protein>
<dbReference type="GO" id="GO:0003700">
    <property type="term" value="F:DNA-binding transcription factor activity"/>
    <property type="evidence" value="ECO:0007669"/>
    <property type="project" value="TreeGrafter"/>
</dbReference>
<dbReference type="InterPro" id="IPR009057">
    <property type="entry name" value="Homeodomain-like_sf"/>
</dbReference>
<dbReference type="AlphaFoldDB" id="A0A0F0L4Q4"/>
<dbReference type="InterPro" id="IPR050109">
    <property type="entry name" value="HTH-type_TetR-like_transc_reg"/>
</dbReference>
<comment type="caution">
    <text evidence="5">The sequence shown here is derived from an EMBL/GenBank/DDBJ whole genome shotgun (WGS) entry which is preliminary data.</text>
</comment>
<dbReference type="OrthoDB" id="116659at2"/>
<dbReference type="InterPro" id="IPR001647">
    <property type="entry name" value="HTH_TetR"/>
</dbReference>